<name>A0A1I0U073_9NOCA</name>
<protein>
    <submittedName>
        <fullName evidence="3">Uncharacterized protein</fullName>
    </submittedName>
</protein>
<evidence type="ECO:0000313" key="4">
    <source>
        <dbReference type="Proteomes" id="UP000182054"/>
    </source>
</evidence>
<dbReference type="GeneID" id="85486714"/>
<dbReference type="Proteomes" id="UP001520140">
    <property type="component" value="Unassembled WGS sequence"/>
</dbReference>
<dbReference type="OrthoDB" id="4485278at2"/>
<dbReference type="AlphaFoldDB" id="A0A1I0U073"/>
<feature type="region of interest" description="Disordered" evidence="1">
    <location>
        <begin position="1"/>
        <end position="96"/>
    </location>
</feature>
<reference evidence="3 4" key="1">
    <citation type="submission" date="2016-10" db="EMBL/GenBank/DDBJ databases">
        <authorList>
            <person name="de Groot N.N."/>
        </authorList>
    </citation>
    <scope>NUCLEOTIDE SEQUENCE [LARGE SCALE GENOMIC DNA]</scope>
    <source>
        <strain evidence="3 4">DSM 44908</strain>
    </source>
</reference>
<keyword evidence="5" id="KW-1185">Reference proteome</keyword>
<accession>A0A1I0U073</accession>
<feature type="compositionally biased region" description="Basic and acidic residues" evidence="1">
    <location>
        <begin position="1"/>
        <end position="18"/>
    </location>
</feature>
<sequence length="96" mass="10374">MSADEQQTRENSTEKTDETVGPELSQEDLDRAGEKMDGLNERYETGARKTVTLPGTDGTVSGTAFADMVDEDGKIENESTEQTDTEQADAEDGQPA</sequence>
<evidence type="ECO:0000313" key="5">
    <source>
        <dbReference type="Proteomes" id="UP001520140"/>
    </source>
</evidence>
<evidence type="ECO:0000313" key="3">
    <source>
        <dbReference type="EMBL" id="SFA57531.1"/>
    </source>
</evidence>
<dbReference type="EMBL" id="JABUKG010000018">
    <property type="protein sequence ID" value="MBY6322299.1"/>
    <property type="molecule type" value="Genomic_DNA"/>
</dbReference>
<feature type="compositionally biased region" description="Basic and acidic residues" evidence="1">
    <location>
        <begin position="28"/>
        <end position="47"/>
    </location>
</feature>
<dbReference type="EMBL" id="FOJN01000011">
    <property type="protein sequence ID" value="SFA57531.1"/>
    <property type="molecule type" value="Genomic_DNA"/>
</dbReference>
<gene>
    <name evidence="2" type="ORF">HQ605_15830</name>
    <name evidence="3" type="ORF">SAMN05444374_111143</name>
</gene>
<dbReference type="Proteomes" id="UP000182054">
    <property type="component" value="Unassembled WGS sequence"/>
</dbReference>
<evidence type="ECO:0000313" key="2">
    <source>
        <dbReference type="EMBL" id="MBY6322299.1"/>
    </source>
</evidence>
<proteinExistence type="predicted"/>
<dbReference type="RefSeq" id="WP_068102968.1">
    <property type="nucleotide sequence ID" value="NZ_CP135915.1"/>
</dbReference>
<evidence type="ECO:0000256" key="1">
    <source>
        <dbReference type="SAM" id="MobiDB-lite"/>
    </source>
</evidence>
<feature type="compositionally biased region" description="Acidic residues" evidence="1">
    <location>
        <begin position="78"/>
        <end position="96"/>
    </location>
</feature>
<organism evidence="3 4">
    <name type="scientific">Rhodococcoides kroppenstedtii</name>
    <dbReference type="NCBI Taxonomy" id="293050"/>
    <lineage>
        <taxon>Bacteria</taxon>
        <taxon>Bacillati</taxon>
        <taxon>Actinomycetota</taxon>
        <taxon>Actinomycetes</taxon>
        <taxon>Mycobacteriales</taxon>
        <taxon>Nocardiaceae</taxon>
        <taxon>Rhodococcoides</taxon>
    </lineage>
</organism>
<reference evidence="2 5" key="2">
    <citation type="submission" date="2020-06" db="EMBL/GenBank/DDBJ databases">
        <title>Taxonomy, biology and ecology of Rhodococcus bacteria occurring in California pistachio and other woody hosts as revealed by genome sequence analyses.</title>
        <authorList>
            <person name="Gai Y."/>
            <person name="Riely B."/>
        </authorList>
    </citation>
    <scope>NUCLEOTIDE SEQUENCE [LARGE SCALE GENOMIC DNA]</scope>
    <source>
        <strain evidence="2 5">BP-284</strain>
    </source>
</reference>